<dbReference type="PROSITE" id="PS01359">
    <property type="entry name" value="ZF_PHD_1"/>
    <property type="match status" value="1"/>
</dbReference>
<feature type="domain" description="PHD-type" evidence="11">
    <location>
        <begin position="1441"/>
        <end position="1491"/>
    </location>
</feature>
<dbReference type="SMART" id="SM00297">
    <property type="entry name" value="BROMO"/>
    <property type="match status" value="1"/>
</dbReference>
<feature type="compositionally biased region" description="Polar residues" evidence="9">
    <location>
        <begin position="2800"/>
        <end position="2818"/>
    </location>
</feature>
<dbReference type="EMBL" id="CP110422">
    <property type="protein sequence ID" value="WAQ82330.1"/>
    <property type="molecule type" value="Genomic_DNA"/>
</dbReference>
<feature type="region of interest" description="Disordered" evidence="9">
    <location>
        <begin position="684"/>
        <end position="800"/>
    </location>
</feature>
<feature type="compositionally biased region" description="Polar residues" evidence="9">
    <location>
        <begin position="114"/>
        <end position="126"/>
    </location>
</feature>
<feature type="compositionally biased region" description="Basic and acidic residues" evidence="9">
    <location>
        <begin position="2190"/>
        <end position="2205"/>
    </location>
</feature>
<dbReference type="Proteomes" id="UP001164743">
    <property type="component" value="Chromosome 2A"/>
</dbReference>
<name>A0ABY7CB27_9BASI</name>
<evidence type="ECO:0000259" key="14">
    <source>
        <dbReference type="PROSITE" id="PS51805"/>
    </source>
</evidence>
<feature type="region of interest" description="Disordered" evidence="9">
    <location>
        <begin position="2421"/>
        <end position="2442"/>
    </location>
</feature>
<feature type="compositionally biased region" description="Polar residues" evidence="9">
    <location>
        <begin position="699"/>
        <end position="708"/>
    </location>
</feature>
<dbReference type="PROSITE" id="PS51805">
    <property type="entry name" value="EPHD"/>
    <property type="match status" value="1"/>
</dbReference>
<feature type="domain" description="PHD-type" evidence="14">
    <location>
        <begin position="1495"/>
        <end position="1602"/>
    </location>
</feature>
<dbReference type="InterPro" id="IPR000313">
    <property type="entry name" value="PWWP_dom"/>
</dbReference>
<dbReference type="Pfam" id="PF13831">
    <property type="entry name" value="PHD_2"/>
    <property type="match status" value="1"/>
</dbReference>
<feature type="compositionally biased region" description="Basic and acidic residues" evidence="9">
    <location>
        <begin position="2749"/>
        <end position="2768"/>
    </location>
</feature>
<dbReference type="SUPFAM" id="SSF52821">
    <property type="entry name" value="Rhodanese/Cell cycle control phosphatase"/>
    <property type="match status" value="1"/>
</dbReference>
<feature type="compositionally biased region" description="Low complexity" evidence="9">
    <location>
        <begin position="2130"/>
        <end position="2145"/>
    </location>
</feature>
<feature type="compositionally biased region" description="Polar residues" evidence="9">
    <location>
        <begin position="722"/>
        <end position="740"/>
    </location>
</feature>
<feature type="compositionally biased region" description="Polar residues" evidence="9">
    <location>
        <begin position="197"/>
        <end position="214"/>
    </location>
</feature>
<evidence type="ECO:0000256" key="7">
    <source>
        <dbReference type="PROSITE-ProRule" id="PRU00035"/>
    </source>
</evidence>
<reference evidence="15" key="1">
    <citation type="submission" date="2022-10" db="EMBL/GenBank/DDBJ databases">
        <title>Puccinia triticina Genome sequencing and assembly.</title>
        <authorList>
            <person name="Li C."/>
        </authorList>
    </citation>
    <scope>NUCLEOTIDE SEQUENCE</scope>
    <source>
        <strain evidence="15">Pt15</strain>
    </source>
</reference>
<dbReference type="PROSITE" id="PS50016">
    <property type="entry name" value="ZF_PHD_2"/>
    <property type="match status" value="1"/>
</dbReference>
<dbReference type="SUPFAM" id="SSF57903">
    <property type="entry name" value="FYVE/PHD zinc finger"/>
    <property type="match status" value="1"/>
</dbReference>
<dbReference type="Pfam" id="PF10513">
    <property type="entry name" value="EPL1"/>
    <property type="match status" value="1"/>
</dbReference>
<dbReference type="Pfam" id="PF13832">
    <property type="entry name" value="zf-HC5HC2H_2"/>
    <property type="match status" value="1"/>
</dbReference>
<feature type="compositionally biased region" description="Low complexity" evidence="9">
    <location>
        <begin position="2167"/>
        <end position="2178"/>
    </location>
</feature>
<feature type="compositionally biased region" description="Polar residues" evidence="9">
    <location>
        <begin position="2065"/>
        <end position="2082"/>
    </location>
</feature>
<dbReference type="CDD" id="cd15492">
    <property type="entry name" value="PHD_BRPF_JADE_like"/>
    <property type="match status" value="1"/>
</dbReference>
<dbReference type="Gene3D" id="2.30.30.140">
    <property type="match status" value="1"/>
</dbReference>
<feature type="compositionally biased region" description="Low complexity" evidence="9">
    <location>
        <begin position="2376"/>
        <end position="2388"/>
    </location>
</feature>
<dbReference type="InterPro" id="IPR036427">
    <property type="entry name" value="Bromodomain-like_sf"/>
</dbReference>
<dbReference type="Gene3D" id="3.30.40.10">
    <property type="entry name" value="Zinc/RING finger domain, C3HC4 (zinc finger)"/>
    <property type="match status" value="2"/>
</dbReference>
<dbReference type="SUPFAM" id="SSF54001">
    <property type="entry name" value="Cysteine proteinases"/>
    <property type="match status" value="1"/>
</dbReference>
<feature type="compositionally biased region" description="Pro residues" evidence="9">
    <location>
        <begin position="310"/>
        <end position="324"/>
    </location>
</feature>
<dbReference type="InterPro" id="IPR019786">
    <property type="entry name" value="Zinc_finger_PHD-type_CS"/>
</dbReference>
<feature type="region of interest" description="Disordered" evidence="9">
    <location>
        <begin position="2363"/>
        <end position="2404"/>
    </location>
</feature>
<dbReference type="SUPFAM" id="SSF63748">
    <property type="entry name" value="Tudor/PWWP/MBT"/>
    <property type="match status" value="1"/>
</dbReference>
<dbReference type="RefSeq" id="XP_053017885.1">
    <property type="nucleotide sequence ID" value="XM_053166688.1"/>
</dbReference>
<feature type="compositionally biased region" description="Pro residues" evidence="9">
    <location>
        <begin position="777"/>
        <end position="795"/>
    </location>
</feature>
<feature type="domain" description="PWWP" evidence="13">
    <location>
        <begin position="2961"/>
        <end position="3030"/>
    </location>
</feature>
<keyword evidence="1" id="KW-0479">Metal-binding</keyword>
<feature type="compositionally biased region" description="Basic and acidic residues" evidence="9">
    <location>
        <begin position="2910"/>
        <end position="2919"/>
    </location>
</feature>
<keyword evidence="3 8" id="KW-0863">Zinc-finger</keyword>
<evidence type="ECO:0000259" key="11">
    <source>
        <dbReference type="PROSITE" id="PS50016"/>
    </source>
</evidence>
<dbReference type="Pfam" id="PF00443">
    <property type="entry name" value="UCH"/>
    <property type="match status" value="1"/>
</dbReference>
<evidence type="ECO:0000313" key="16">
    <source>
        <dbReference type="Proteomes" id="UP001164743"/>
    </source>
</evidence>
<feature type="compositionally biased region" description="Polar residues" evidence="9">
    <location>
        <begin position="2678"/>
        <end position="2688"/>
    </location>
</feature>
<dbReference type="InterPro" id="IPR028889">
    <property type="entry name" value="USP"/>
</dbReference>
<dbReference type="InterPro" id="IPR001487">
    <property type="entry name" value="Bromodomain"/>
</dbReference>
<dbReference type="PROSITE" id="PS50235">
    <property type="entry name" value="USP_3"/>
    <property type="match status" value="1"/>
</dbReference>
<feature type="region of interest" description="Disordered" evidence="9">
    <location>
        <begin position="2741"/>
        <end position="2862"/>
    </location>
</feature>
<keyword evidence="2" id="KW-0677">Repeat</keyword>
<dbReference type="SUPFAM" id="SSF47370">
    <property type="entry name" value="Bromodomain"/>
    <property type="match status" value="1"/>
</dbReference>
<dbReference type="InterPro" id="IPR034732">
    <property type="entry name" value="EPHD"/>
</dbReference>
<dbReference type="InterPro" id="IPR001965">
    <property type="entry name" value="Znf_PHD"/>
</dbReference>
<dbReference type="InterPro" id="IPR018200">
    <property type="entry name" value="USP_CS"/>
</dbReference>
<dbReference type="InterPro" id="IPR019787">
    <property type="entry name" value="Znf_PHD-finger"/>
</dbReference>
<feature type="compositionally biased region" description="Low complexity" evidence="9">
    <location>
        <begin position="2837"/>
        <end position="2849"/>
    </location>
</feature>
<dbReference type="Gene3D" id="3.40.250.10">
    <property type="entry name" value="Rhodanese-like domain"/>
    <property type="match status" value="1"/>
</dbReference>
<evidence type="ECO:0000256" key="3">
    <source>
        <dbReference type="ARBA" id="ARBA00022771"/>
    </source>
</evidence>
<evidence type="ECO:0008006" key="17">
    <source>
        <dbReference type="Google" id="ProtNLM"/>
    </source>
</evidence>
<accession>A0ABY7CB27</accession>
<dbReference type="GeneID" id="77807583"/>
<feature type="region of interest" description="Disordered" evidence="9">
    <location>
        <begin position="2560"/>
        <end position="2607"/>
    </location>
</feature>
<feature type="region of interest" description="Disordered" evidence="9">
    <location>
        <begin position="2880"/>
        <end position="2920"/>
    </location>
</feature>
<dbReference type="InterPro" id="IPR050701">
    <property type="entry name" value="Histone_Mod_Regulator"/>
</dbReference>
<evidence type="ECO:0000259" key="12">
    <source>
        <dbReference type="PROSITE" id="PS50235"/>
    </source>
</evidence>
<feature type="domain" description="Bromo" evidence="10">
    <location>
        <begin position="1839"/>
        <end position="1901"/>
    </location>
</feature>
<keyword evidence="6" id="KW-0539">Nucleus</keyword>
<evidence type="ECO:0000256" key="8">
    <source>
        <dbReference type="PROSITE-ProRule" id="PRU00146"/>
    </source>
</evidence>
<dbReference type="PROSITE" id="PS00973">
    <property type="entry name" value="USP_2"/>
    <property type="match status" value="1"/>
</dbReference>
<dbReference type="InterPro" id="IPR036181">
    <property type="entry name" value="MIT_dom_sf"/>
</dbReference>
<feature type="region of interest" description="Disordered" evidence="9">
    <location>
        <begin position="2676"/>
        <end position="2722"/>
    </location>
</feature>
<dbReference type="InterPro" id="IPR019542">
    <property type="entry name" value="Enhancer_polycomb-like_N"/>
</dbReference>
<feature type="compositionally biased region" description="Basic and acidic residues" evidence="9">
    <location>
        <begin position="139"/>
        <end position="151"/>
    </location>
</feature>
<dbReference type="SMART" id="SM00249">
    <property type="entry name" value="PHD"/>
    <property type="match status" value="2"/>
</dbReference>
<feature type="domain" description="USP" evidence="12">
    <location>
        <begin position="901"/>
        <end position="1265"/>
    </location>
</feature>
<dbReference type="PANTHER" id="PTHR13793">
    <property type="entry name" value="PHD FINGER PROTEINS"/>
    <property type="match status" value="1"/>
</dbReference>
<dbReference type="Pfam" id="PF00855">
    <property type="entry name" value="PWWP"/>
    <property type="match status" value="1"/>
</dbReference>
<dbReference type="Gene3D" id="1.20.920.10">
    <property type="entry name" value="Bromodomain-like"/>
    <property type="match status" value="1"/>
</dbReference>
<feature type="compositionally biased region" description="Polar residues" evidence="9">
    <location>
        <begin position="248"/>
        <end position="274"/>
    </location>
</feature>
<dbReference type="PROSITE" id="PS50812">
    <property type="entry name" value="PWWP"/>
    <property type="match status" value="1"/>
</dbReference>
<dbReference type="Gene3D" id="3.90.70.10">
    <property type="entry name" value="Cysteine proteinases"/>
    <property type="match status" value="1"/>
</dbReference>
<dbReference type="PROSITE" id="PS50014">
    <property type="entry name" value="BROMODOMAIN_2"/>
    <property type="match status" value="1"/>
</dbReference>
<dbReference type="InterPro" id="IPR013083">
    <property type="entry name" value="Znf_RING/FYVE/PHD"/>
</dbReference>
<evidence type="ECO:0000256" key="9">
    <source>
        <dbReference type="SAM" id="MobiDB-lite"/>
    </source>
</evidence>
<feature type="compositionally biased region" description="Polar residues" evidence="9">
    <location>
        <begin position="2206"/>
        <end position="2219"/>
    </location>
</feature>
<dbReference type="SMART" id="SM00293">
    <property type="entry name" value="PWWP"/>
    <property type="match status" value="1"/>
</dbReference>
<organism evidence="15 16">
    <name type="scientific">Puccinia triticina</name>
    <dbReference type="NCBI Taxonomy" id="208348"/>
    <lineage>
        <taxon>Eukaryota</taxon>
        <taxon>Fungi</taxon>
        <taxon>Dikarya</taxon>
        <taxon>Basidiomycota</taxon>
        <taxon>Pucciniomycotina</taxon>
        <taxon>Pucciniomycetes</taxon>
        <taxon>Pucciniales</taxon>
        <taxon>Pucciniaceae</taxon>
        <taxon>Puccinia</taxon>
    </lineage>
</organism>
<evidence type="ECO:0000256" key="2">
    <source>
        <dbReference type="ARBA" id="ARBA00022737"/>
    </source>
</evidence>
<feature type="compositionally biased region" description="Polar residues" evidence="9">
    <location>
        <begin position="2232"/>
        <end position="2241"/>
    </location>
</feature>
<dbReference type="InterPro" id="IPR011011">
    <property type="entry name" value="Znf_FYVE_PHD"/>
</dbReference>
<dbReference type="CDD" id="cd05839">
    <property type="entry name" value="PWWP_BRPF"/>
    <property type="match status" value="1"/>
</dbReference>
<dbReference type="PANTHER" id="PTHR13793:SF107">
    <property type="entry name" value="BROMODOMAIN-CONTAINING PROTEIN HOMOLOG"/>
    <property type="match status" value="1"/>
</dbReference>
<evidence type="ECO:0000256" key="4">
    <source>
        <dbReference type="ARBA" id="ARBA00022833"/>
    </source>
</evidence>
<evidence type="ECO:0000313" key="15">
    <source>
        <dbReference type="EMBL" id="WAQ82330.1"/>
    </source>
</evidence>
<dbReference type="InterPro" id="IPR038765">
    <property type="entry name" value="Papain-like_cys_pep_sf"/>
</dbReference>
<proteinExistence type="predicted"/>
<dbReference type="Gene3D" id="1.20.58.80">
    <property type="entry name" value="Phosphotransferase system, lactose/cellobiose-type IIA subunit"/>
    <property type="match status" value="1"/>
</dbReference>
<dbReference type="CDD" id="cd02674">
    <property type="entry name" value="Peptidase_C19R"/>
    <property type="match status" value="1"/>
</dbReference>
<evidence type="ECO:0000259" key="13">
    <source>
        <dbReference type="PROSITE" id="PS50812"/>
    </source>
</evidence>
<feature type="region of interest" description="Disordered" evidence="9">
    <location>
        <begin position="3079"/>
        <end position="3105"/>
    </location>
</feature>
<dbReference type="PROSITE" id="PS00972">
    <property type="entry name" value="USP_1"/>
    <property type="match status" value="1"/>
</dbReference>
<feature type="region of interest" description="Disordered" evidence="9">
    <location>
        <begin position="2002"/>
        <end position="2259"/>
    </location>
</feature>
<evidence type="ECO:0000256" key="6">
    <source>
        <dbReference type="ARBA" id="ARBA00023242"/>
    </source>
</evidence>
<dbReference type="PRINTS" id="PR00503">
    <property type="entry name" value="BROMODOMAIN"/>
</dbReference>
<dbReference type="InterPro" id="IPR036873">
    <property type="entry name" value="Rhodanese-like_dom_sf"/>
</dbReference>
<keyword evidence="4" id="KW-0862">Zinc</keyword>
<evidence type="ECO:0000256" key="5">
    <source>
        <dbReference type="ARBA" id="ARBA00023117"/>
    </source>
</evidence>
<feature type="compositionally biased region" description="Polar residues" evidence="9">
    <location>
        <begin position="749"/>
        <end position="768"/>
    </location>
</feature>
<dbReference type="Pfam" id="PF00439">
    <property type="entry name" value="Bromodomain"/>
    <property type="match status" value="1"/>
</dbReference>
<evidence type="ECO:0000259" key="10">
    <source>
        <dbReference type="PROSITE" id="PS50014"/>
    </source>
</evidence>
<keyword evidence="16" id="KW-1185">Reference proteome</keyword>
<feature type="region of interest" description="Disordered" evidence="9">
    <location>
        <begin position="114"/>
        <end position="336"/>
    </location>
</feature>
<sequence length="3219" mass="353563">MSSAHDLRELPLHILKQKAAVENDKNVPLGDWIQQASQNYSAASEADAQNQPKSAYYHYFKAAGILQLILKHPGFPTLKVQHPADYRVYLELTPKILACTERAKTLADLIENPSRNSVPAASSSKVTAGRRPVGGGISDRIKLFESSKPPERQPPSSPITRDPSKNQLSSPTSSPKSNNDRRQSYIPHPNGLAAATPQPSFVSTALESESTIRSGSAPPELSIETSSSGVPNKLKLNYAIGNGLPHTNGHSPSHPQSPSNLHLDQIRTPSQFNQAFPPLEDPPSNQSEEALPLPSLPSVPSTLPPNSFSPLPPPPQPFQLPPPDPDLDSQPTSYSVSDPLVNDVTLGAGLTDHNLPNRNASPVGDPPPYPNFEIEALSRSPPAQKLPFTRPPDFQSPPVVKGPRSIDWTLSSPKVAALDYSPLKPAQPAGSLPKLPSDANEVLPATLIDYFRRSAACGVDTKVLFLDLRNRDDFESCRIKSTDVVCIEPLILSKNGGRGVSSRDIEDSLVISPTKEQKLFMSRANFDYVIIYDKRSVQLPVNRSKSELLYSSDPSEEPARLLLLLYLAIHKEEYIQRLKQPPMLLSGGIEGWMKVAGELGVVGKGSSAQALSPRQSYQTPYSTEITSAMNGISITLRQPFSTDGDRNRNGIGNENMNVHTDLKRARRQASVIQRDDSNHIVRSIPDLTTMPNGIPYHPPTSTSMPTFQPSRPPSYSSSSYRNNGIASSPITLPQQTLQRLKSTELYDGNRSSNETVPSGYSSTSSNHMPLTLYHPHSGPPAPPPPINYGPHPPLSHPSHPIDVRYGGFMANPLRPAIQYPPLQSHPRPLQPPPAAMTPGGSTAMPSYFNRAPLYAPLPPQPALLGGDSRSTPPITPFSANRHGPSELYFNPSFEDGQVGFTGLKNLGNTCYMNSTLQCLSATIPLARFFKDGSYKRCINRTNPLGTQGLLAESVAELVRVLWGAQYTFVSPITFKDAICRFAPQFRGSDQQDAQEFLGFLLDGLHEDLNLVTNKPAPLEMTPEREAALEALPTQIASAKEWEIYKRRDNSVIVELFQGQYRSRLQCLTCNTTSTTYNTFMYLSLPIPSKRGISKVSLTQCLDAFLKEEIMEKDDAWNCPKCKARRKATKRLSLAKLPPILLIHLKRFSFKGPFSDKLETFVQYPLYGLDLSSYVPPPLAPNAAALSLDTIKSASYEDGAARSNPESNIYDLYAVCNHFGSLSSGHYTAFARSQKDWYNIGDSRVSKTDEKSVKARSAYLLCFRKWNFGGEDDEQAQTPQNPTPCAQTATRTELPFQPPHPPHYRHSMLPLELPKIDFPNVSYRIVSSKTLAETDIQFSNSDQCIKHLKNYGYNSANTCELPPSYIRWIQPAEDELERGCEYDMDEQDLEWLQALNIDRKRLSQEPVTCELFEIVMDRLEKEWFRLSQRMHKPDPNMPTVEDSRCAICEDGDTENSNAIVFCDGCNLAVHQDCYGVPYIPEGQWLCRKCTVSPDRPVTCELCPNSFGAFKQTSENKWAHLICAIHIPETGVGNAMYMEPIDGVRCIPKQRWKLKCYICKTSDGACIQCANRSCCVAYHATCAQQAGLYVKMKPAGSLYPTNGSRGTDEGPESCSADHVGGEGVRLSQSFCDKHTPRGHIEALQAAAVVRLSTTLATTSKSNTNTKAADPQPSDPHLAIHSKKINSLDDLRALKLLAIGSQSSKSARAYYKTCSSGPPLVPEVIFQRVMQYSGKLRCAHKKAVINMICKYWSLKREPWTAASGTSSKNEEDRRRKYGLLTAVRHDLQQVKNLAAMICKREKMQLRKAEIQKEALEKTLFPVYQQMSLALTALIESDKQKYFLHPVSATDVPDYYDIIKHPMNWSTIQRKIDRFEYFRLSEFISDVHLTLTNARIYNHASSIYHKTAIRIGKAIEPLLKELIASEPSSAIAGLGSELFPTRPQKEHFAEITSVLLPDHISDLLDVHNLPDWTPRPYEEVLRDRNAKKSTQGQTSILSNLLSVPIHSQDQPIPSTEPPPAKFEPPSRSRSEGMAANPDVPSITNQPCISPPPRKLPNPRGRGRPRKRANSSTGDLQEPSNIMPSNQIAPTPAPISTPTVPSTGEELNLVGNETRNTQKSKRRRTSSALSDSTKSRSQTATASQASPDASEACATPNEPETSLSREVSYPMSNDSQSNDNNLDGRASQASPELWKVADDDSEQRRNEPKSTNRASSDFNPECTVSSSSTSGSGTAMAYTNSRTSMQKQEEIATGIDGKSDDNHSLVTPTDPVKLGSCMINSEHSTSFANQDNDIQQIHNASRETTALPTTSSLMHTDTDELSPVKSADLIVSVSHAAASLESFVKANPVTHHSGTSGSSEMVCDEVDVDIAGNGGGSADNSVVPEHSVSSHPEAPAPDSPPQTSRHPTYSQDSLALLAPIPDSELERAVGQSGTSRIHLPGPTSIIDEQTIPVGEGATIPDINMSLDVPLPDDQVELFDPPLSSHEDIEEKIAEGDQTIPMAISSSANIAEAEDTHLTTRATSVSLDGTEVNELSAPLEVRLEVPPIQIASDELPHLNCHPDSSLVVHLSPSPKRPSTRSSKKLPPVQNKPAVRPTTQRSHLNPPIAQHTLDDSEVSANINSVQSGRKLKIRIKKMDSSAPIRNDQPGEALLPEIIPVSPSPKLRLILDGSSPNWGAVREAGSSITGETTAGQNDAARHEKEISKSKTTKSASSAGPPEFVTGLPGEKESFRLFNTGFILRNRTRRHTAGHMADQSDLKVRDNAHSQSPERQESISPRIKPRQTRVSTRLKPVRLTLLHNPPPNQESAQLNASNAISLGLSTDNQDHTSREPASPADDESGSSELSKPSSPSLEQASSGEGEMTNPSDLQISLEAPQEEIGIAIENEGSSEHPRNGQKASKTSKTAKRGRQTRAQQEKELEMDPRGFLIYPKAPHNGAKRVHPLARDAFTRMSQTTRLPEEGLIEDGTLVWAKVHGHPWFPAEVGLPDDPAVPQSMLDKQPTDGKIEQYVLVMFFDRQRSWQWVQRRNTRLLGESDELDALLSSEAYVSNKTQLEEIQNGCAFARANIEQSDDANAPELDVLETNQQPRSASSMDDDLGPSSERHNVDDSNIQDGAYEIPLNRMKGLSPPGSAFTIGLIWIVGDEAVAAWRPSPLSDSSATDFGGSMGLQNQDPFNDTLFYKETRYNRATPEQPNANADNVLTAILDHLWLDYNRTWSVSSRIL</sequence>
<evidence type="ECO:0000256" key="1">
    <source>
        <dbReference type="ARBA" id="ARBA00022723"/>
    </source>
</evidence>
<keyword evidence="5 7" id="KW-0103">Bromodomain</keyword>
<dbReference type="SUPFAM" id="SSF116846">
    <property type="entry name" value="MIT domain"/>
    <property type="match status" value="1"/>
</dbReference>
<dbReference type="InterPro" id="IPR001394">
    <property type="entry name" value="Peptidase_C19_UCH"/>
</dbReference>
<feature type="compositionally biased region" description="Low complexity" evidence="9">
    <location>
        <begin position="2220"/>
        <end position="2229"/>
    </location>
</feature>
<protein>
    <recommendedName>
        <fullName evidence="17">Ubiquitinyl hydrolase 1</fullName>
    </recommendedName>
</protein>
<gene>
    <name evidence="15" type="ORF">PtA15_2A647</name>
</gene>
<feature type="compositionally biased region" description="Polar residues" evidence="9">
    <location>
        <begin position="3079"/>
        <end position="3088"/>
    </location>
</feature>
<feature type="compositionally biased region" description="Low complexity" evidence="9">
    <location>
        <begin position="291"/>
        <end position="309"/>
    </location>
</feature>
<feature type="compositionally biased region" description="Polar residues" evidence="9">
    <location>
        <begin position="165"/>
        <end position="177"/>
    </location>
</feature>
<feature type="compositionally biased region" description="Basic and acidic residues" evidence="9">
    <location>
        <begin position="2691"/>
        <end position="2700"/>
    </location>
</feature>
<feature type="compositionally biased region" description="Low complexity" evidence="9">
    <location>
        <begin position="2083"/>
        <end position="2098"/>
    </location>
</feature>